<evidence type="ECO:0000313" key="2">
    <source>
        <dbReference type="Proteomes" id="UP000053328"/>
    </source>
</evidence>
<dbReference type="EMBL" id="KN847502">
    <property type="protein sequence ID" value="KIW09752.1"/>
    <property type="molecule type" value="Genomic_DNA"/>
</dbReference>
<proteinExistence type="predicted"/>
<organism evidence="1 2">
    <name type="scientific">Exophiala spinifera</name>
    <dbReference type="NCBI Taxonomy" id="91928"/>
    <lineage>
        <taxon>Eukaryota</taxon>
        <taxon>Fungi</taxon>
        <taxon>Dikarya</taxon>
        <taxon>Ascomycota</taxon>
        <taxon>Pezizomycotina</taxon>
        <taxon>Eurotiomycetes</taxon>
        <taxon>Chaetothyriomycetidae</taxon>
        <taxon>Chaetothyriales</taxon>
        <taxon>Herpotrichiellaceae</taxon>
        <taxon>Exophiala</taxon>
    </lineage>
</organism>
<gene>
    <name evidence="1" type="ORF">PV08_11852</name>
</gene>
<dbReference type="OrthoDB" id="4123128at2759"/>
<keyword evidence="2" id="KW-1185">Reference proteome</keyword>
<sequence>MSLTAKRLHFVTRELIYKAVFLSSPRATICFARTLSQHPELASLVQYFEAGAGERHIDIHDISDPGTKPTLKTTIFTQEEIQKYFLPPLRRWHSVIPGVVKDLQSNQGAIWVSGTLSQLHGLTEVELQLGRSAQYLNRMIKWSSVEAKGELPFMSLVSLSLFANEDAGVDVKSILRLPSLEIFRSWSLRGSSLPNMVGDITSPLRYLGLFRPYMDEAEVVSLLRCCQELRQFDLQPILGMTPGVPWYHAKAVAQGISAGLYHCRQTLEVLTIDTWTTSTPAQPVDFTGYQHLTKLTLPATEAVKLADTRNPPARMALFPKPLKCLVLVMAQRGRTETLRSALLQYVTNQQLSPALRTLDVIWERSHTSKVPELREIEDACACRGIIFSSRLSDR</sequence>
<dbReference type="RefSeq" id="XP_016229968.1">
    <property type="nucleotide sequence ID" value="XM_016386160.1"/>
</dbReference>
<dbReference type="HOGENOM" id="CLU_038172_0_0_1"/>
<dbReference type="VEuPathDB" id="FungiDB:PV08_11852"/>
<dbReference type="STRING" id="91928.A0A0D1Z9T1"/>
<name>A0A0D1Z9T1_9EURO</name>
<accession>A0A0D1Z9T1</accession>
<dbReference type="Proteomes" id="UP000053328">
    <property type="component" value="Unassembled WGS sequence"/>
</dbReference>
<dbReference type="AlphaFoldDB" id="A0A0D1Z9T1"/>
<dbReference type="GeneID" id="27338935"/>
<protein>
    <submittedName>
        <fullName evidence="1">Uncharacterized protein</fullName>
    </submittedName>
</protein>
<evidence type="ECO:0000313" key="1">
    <source>
        <dbReference type="EMBL" id="KIW09752.1"/>
    </source>
</evidence>
<reference evidence="1 2" key="1">
    <citation type="submission" date="2015-01" db="EMBL/GenBank/DDBJ databases">
        <title>The Genome Sequence of Exophiala spinifera CBS89968.</title>
        <authorList>
            <consortium name="The Broad Institute Genomics Platform"/>
            <person name="Cuomo C."/>
            <person name="de Hoog S."/>
            <person name="Gorbushina A."/>
            <person name="Stielow B."/>
            <person name="Teixiera M."/>
            <person name="Abouelleil A."/>
            <person name="Chapman S.B."/>
            <person name="Priest M."/>
            <person name="Young S.K."/>
            <person name="Wortman J."/>
            <person name="Nusbaum C."/>
            <person name="Birren B."/>
        </authorList>
    </citation>
    <scope>NUCLEOTIDE SEQUENCE [LARGE SCALE GENOMIC DNA]</scope>
    <source>
        <strain evidence="1 2">CBS 89968</strain>
    </source>
</reference>